<keyword evidence="3" id="KW-1185">Reference proteome</keyword>
<dbReference type="EMBL" id="JAIWYP010000012">
    <property type="protein sequence ID" value="KAH3729508.1"/>
    <property type="molecule type" value="Genomic_DNA"/>
</dbReference>
<dbReference type="Pfam" id="PF00629">
    <property type="entry name" value="MAM"/>
    <property type="match status" value="1"/>
</dbReference>
<protein>
    <recommendedName>
        <fullName evidence="1">MAM domain-containing protein</fullName>
    </recommendedName>
</protein>
<accession>A0A9D4HU46</accession>
<dbReference type="SUPFAM" id="SSF49899">
    <property type="entry name" value="Concanavalin A-like lectins/glucanases"/>
    <property type="match status" value="1"/>
</dbReference>
<dbReference type="PROSITE" id="PS00740">
    <property type="entry name" value="MAM_1"/>
    <property type="match status" value="1"/>
</dbReference>
<evidence type="ECO:0000313" key="3">
    <source>
        <dbReference type="Proteomes" id="UP000828390"/>
    </source>
</evidence>
<dbReference type="GO" id="GO:0016020">
    <property type="term" value="C:membrane"/>
    <property type="evidence" value="ECO:0007669"/>
    <property type="project" value="InterPro"/>
</dbReference>
<reference evidence="2" key="2">
    <citation type="submission" date="2020-11" db="EMBL/GenBank/DDBJ databases">
        <authorList>
            <person name="McCartney M.A."/>
            <person name="Auch B."/>
            <person name="Kono T."/>
            <person name="Mallez S."/>
            <person name="Becker A."/>
            <person name="Gohl D.M."/>
            <person name="Silverstein K.A.T."/>
            <person name="Koren S."/>
            <person name="Bechman K.B."/>
            <person name="Herman A."/>
            <person name="Abrahante J.E."/>
            <person name="Garbe J."/>
        </authorList>
    </citation>
    <scope>NUCLEOTIDE SEQUENCE</scope>
    <source>
        <strain evidence="2">Duluth1</strain>
        <tissue evidence="2">Whole animal</tissue>
    </source>
</reference>
<comment type="caution">
    <text evidence="2">The sequence shown here is derived from an EMBL/GenBank/DDBJ whole genome shotgun (WGS) entry which is preliminary data.</text>
</comment>
<dbReference type="AlphaFoldDB" id="A0A9D4HU46"/>
<reference evidence="2" key="1">
    <citation type="journal article" date="2019" name="bioRxiv">
        <title>The Genome of the Zebra Mussel, Dreissena polymorpha: A Resource for Invasive Species Research.</title>
        <authorList>
            <person name="McCartney M.A."/>
            <person name="Auch B."/>
            <person name="Kono T."/>
            <person name="Mallez S."/>
            <person name="Zhang Y."/>
            <person name="Obille A."/>
            <person name="Becker A."/>
            <person name="Abrahante J.E."/>
            <person name="Garbe J."/>
            <person name="Badalamenti J.P."/>
            <person name="Herman A."/>
            <person name="Mangelson H."/>
            <person name="Liachko I."/>
            <person name="Sullivan S."/>
            <person name="Sone E.D."/>
            <person name="Koren S."/>
            <person name="Silverstein K.A.T."/>
            <person name="Beckman K.B."/>
            <person name="Gohl D.M."/>
        </authorList>
    </citation>
    <scope>NUCLEOTIDE SEQUENCE</scope>
    <source>
        <strain evidence="2">Duluth1</strain>
        <tissue evidence="2">Whole animal</tissue>
    </source>
</reference>
<dbReference type="InterPro" id="IPR000998">
    <property type="entry name" value="MAM_dom"/>
</dbReference>
<gene>
    <name evidence="2" type="ORF">DPMN_055480</name>
</gene>
<dbReference type="Gene3D" id="2.60.120.200">
    <property type="match status" value="1"/>
</dbReference>
<name>A0A9D4HU46_DREPO</name>
<evidence type="ECO:0000313" key="2">
    <source>
        <dbReference type="EMBL" id="KAH3729508.1"/>
    </source>
</evidence>
<feature type="domain" description="MAM" evidence="1">
    <location>
        <begin position="95"/>
        <end position="136"/>
    </location>
</feature>
<dbReference type="Proteomes" id="UP000828390">
    <property type="component" value="Unassembled WGS sequence"/>
</dbReference>
<evidence type="ECO:0000259" key="1">
    <source>
        <dbReference type="PROSITE" id="PS00740"/>
    </source>
</evidence>
<dbReference type="PANTHER" id="PTHR23282:SF142">
    <property type="entry name" value="MAM DOMAIN-CONTAINING PROTEIN"/>
    <property type="match status" value="1"/>
</dbReference>
<organism evidence="2 3">
    <name type="scientific">Dreissena polymorpha</name>
    <name type="common">Zebra mussel</name>
    <name type="synonym">Mytilus polymorpha</name>
    <dbReference type="NCBI Taxonomy" id="45954"/>
    <lineage>
        <taxon>Eukaryota</taxon>
        <taxon>Metazoa</taxon>
        <taxon>Spiralia</taxon>
        <taxon>Lophotrochozoa</taxon>
        <taxon>Mollusca</taxon>
        <taxon>Bivalvia</taxon>
        <taxon>Autobranchia</taxon>
        <taxon>Heteroconchia</taxon>
        <taxon>Euheterodonta</taxon>
        <taxon>Imparidentia</taxon>
        <taxon>Neoheterodontei</taxon>
        <taxon>Myida</taxon>
        <taxon>Dreissenoidea</taxon>
        <taxon>Dreissenidae</taxon>
        <taxon>Dreissena</taxon>
    </lineage>
</organism>
<sequence>MNVNQFLARSLRIHLNVNLFSARPLPLHLYVNLFLARPLHQHLYVNLFSARPLHLHLHANLFSARPLCLHLYVNLFSTRPLRQHLFIKLFSARLGHYVYIETSLPRKPNDTARLLSQSVPLANNGKCLKFWYHMYGSDIYKLNIYAKLGMWSCGSNSSISASLWKN</sequence>
<proteinExistence type="predicted"/>
<dbReference type="InterPro" id="IPR051560">
    <property type="entry name" value="MAM_domain-containing"/>
</dbReference>
<dbReference type="InterPro" id="IPR013320">
    <property type="entry name" value="ConA-like_dom_sf"/>
</dbReference>
<dbReference type="PANTHER" id="PTHR23282">
    <property type="entry name" value="APICAL ENDOSOMAL GLYCOPROTEIN PRECURSOR"/>
    <property type="match status" value="1"/>
</dbReference>